<dbReference type="InterPro" id="IPR008407">
    <property type="entry name" value="Brnchd-chn_aa_trnsp_AzlD"/>
</dbReference>
<proteinExistence type="predicted"/>
<keyword evidence="1" id="KW-0472">Membrane</keyword>
<evidence type="ECO:0000256" key="1">
    <source>
        <dbReference type="SAM" id="Phobius"/>
    </source>
</evidence>
<gene>
    <name evidence="2" type="ORF">J1M35_01495</name>
</gene>
<keyword evidence="3" id="KW-1185">Reference proteome</keyword>
<evidence type="ECO:0000313" key="3">
    <source>
        <dbReference type="Proteomes" id="UP000663903"/>
    </source>
</evidence>
<dbReference type="EMBL" id="CP071796">
    <property type="protein sequence ID" value="QTD45626.1"/>
    <property type="molecule type" value="Genomic_DNA"/>
</dbReference>
<accession>A0A975CIC1</accession>
<name>A0A975CIC1_9BURK</name>
<feature type="transmembrane region" description="Helical" evidence="1">
    <location>
        <begin position="93"/>
        <end position="113"/>
    </location>
</feature>
<keyword evidence="1" id="KW-1133">Transmembrane helix</keyword>
<dbReference type="Proteomes" id="UP000663903">
    <property type="component" value="Chromosome"/>
</dbReference>
<organism evidence="2 3">
    <name type="scientific">Ottowia testudinis</name>
    <dbReference type="NCBI Taxonomy" id="2816950"/>
    <lineage>
        <taxon>Bacteria</taxon>
        <taxon>Pseudomonadati</taxon>
        <taxon>Pseudomonadota</taxon>
        <taxon>Betaproteobacteria</taxon>
        <taxon>Burkholderiales</taxon>
        <taxon>Comamonadaceae</taxon>
        <taxon>Ottowia</taxon>
    </lineage>
</organism>
<dbReference type="AlphaFoldDB" id="A0A975CIC1"/>
<dbReference type="RefSeq" id="WP_208009374.1">
    <property type="nucleotide sequence ID" value="NZ_CP071796.1"/>
</dbReference>
<dbReference type="KEGG" id="otd:J1M35_01495"/>
<reference evidence="2" key="1">
    <citation type="submission" date="2021-03" db="EMBL/GenBank/DDBJ databases">
        <title>Ottowia sp. 27C isolated from the cloaca of a Giant Asian pond turtle (Heosemys grandis).</title>
        <authorList>
            <person name="Spergser J."/>
            <person name="Busse H.-J."/>
        </authorList>
    </citation>
    <scope>NUCLEOTIDE SEQUENCE</scope>
    <source>
        <strain evidence="2">27C</strain>
    </source>
</reference>
<dbReference type="Pfam" id="PF05437">
    <property type="entry name" value="AzlD"/>
    <property type="match status" value="1"/>
</dbReference>
<feature type="transmembrane region" description="Helical" evidence="1">
    <location>
        <begin position="6"/>
        <end position="26"/>
    </location>
</feature>
<sequence length="115" mass="12818">MHETDIWTLLTIAGMTVISVITRSFFFISEREWRLPAWAQRGLQYAPIAALAAVIAPDLVLTEGVIGDLLKDARVWSALAAAGFYFWRRHSSFALVGAIAVGMAVYLPLRLLLNW</sequence>
<evidence type="ECO:0000313" key="2">
    <source>
        <dbReference type="EMBL" id="QTD45626.1"/>
    </source>
</evidence>
<keyword evidence="1" id="KW-0812">Transmembrane</keyword>
<protein>
    <submittedName>
        <fullName evidence="2">AzlD domain-containing protein</fullName>
    </submittedName>
</protein>